<name>A0ABQ7GX74_DUNSA</name>
<dbReference type="SUPFAM" id="SSF51430">
    <property type="entry name" value="NAD(P)-linked oxidoreductase"/>
    <property type="match status" value="1"/>
</dbReference>
<reference evidence="3" key="1">
    <citation type="submission" date="2017-08" db="EMBL/GenBank/DDBJ databases">
        <authorList>
            <person name="Polle J.E."/>
            <person name="Barry K."/>
            <person name="Cushman J."/>
            <person name="Schmutz J."/>
            <person name="Tran D."/>
            <person name="Hathwaick L.T."/>
            <person name="Yim W.C."/>
            <person name="Jenkins J."/>
            <person name="Mckie-Krisberg Z.M."/>
            <person name="Prochnik S."/>
            <person name="Lindquist E."/>
            <person name="Dockter R.B."/>
            <person name="Adam C."/>
            <person name="Molina H."/>
            <person name="Bunkerborg J."/>
            <person name="Jin E."/>
            <person name="Buchheim M."/>
            <person name="Magnuson J."/>
        </authorList>
    </citation>
    <scope>NUCLEOTIDE SEQUENCE</scope>
    <source>
        <strain evidence="3">CCAP 19/18</strain>
    </source>
</reference>
<gene>
    <name evidence="3" type="ORF">DUNSADRAFT_1347</name>
</gene>
<evidence type="ECO:0000313" key="3">
    <source>
        <dbReference type="EMBL" id="KAF5839211.1"/>
    </source>
</evidence>
<evidence type="ECO:0000256" key="2">
    <source>
        <dbReference type="ARBA" id="ARBA00023002"/>
    </source>
</evidence>
<proteinExistence type="predicted"/>
<dbReference type="InterPro" id="IPR020471">
    <property type="entry name" value="AKR"/>
</dbReference>
<dbReference type="InterPro" id="IPR036812">
    <property type="entry name" value="NAD(P)_OxRdtase_dom_sf"/>
</dbReference>
<dbReference type="PANTHER" id="PTHR43827">
    <property type="entry name" value="2,5-DIKETO-D-GLUCONIC ACID REDUCTASE"/>
    <property type="match status" value="1"/>
</dbReference>
<evidence type="ECO:0000313" key="4">
    <source>
        <dbReference type="Proteomes" id="UP000815325"/>
    </source>
</evidence>
<dbReference type="Proteomes" id="UP000815325">
    <property type="component" value="Unassembled WGS sequence"/>
</dbReference>
<dbReference type="PANTHER" id="PTHR43827:SF3">
    <property type="entry name" value="NADP-DEPENDENT OXIDOREDUCTASE DOMAIN-CONTAINING PROTEIN"/>
    <property type="match status" value="1"/>
</dbReference>
<keyword evidence="1" id="KW-0521">NADP</keyword>
<organism evidence="3 4">
    <name type="scientific">Dunaliella salina</name>
    <name type="common">Green alga</name>
    <name type="synonym">Protococcus salinus</name>
    <dbReference type="NCBI Taxonomy" id="3046"/>
    <lineage>
        <taxon>Eukaryota</taxon>
        <taxon>Viridiplantae</taxon>
        <taxon>Chlorophyta</taxon>
        <taxon>core chlorophytes</taxon>
        <taxon>Chlorophyceae</taxon>
        <taxon>CS clade</taxon>
        <taxon>Chlamydomonadales</taxon>
        <taxon>Dunaliellaceae</taxon>
        <taxon>Dunaliella</taxon>
    </lineage>
</organism>
<keyword evidence="2" id="KW-0560">Oxidoreductase</keyword>
<dbReference type="Gene3D" id="3.20.20.100">
    <property type="entry name" value="NADP-dependent oxidoreductase domain"/>
    <property type="match status" value="1"/>
</dbReference>
<accession>A0ABQ7GX74</accession>
<sequence length="183" mass="20328">MTLCFQVEGHPYFRNEALIGFCRANNIHVTAYSPLGSPDSAGGLSLRITHDLCMVGSWNQNYICPPHPRPQNANVCRHHATGSRHTQSNEGPCGCRGCKQTRMEYGPGRNVLISWGLQRGTSVLPKSVNPSRIAANLESAKLTLPEDDFQRLNSLQIQIRMVPATFLLSPAGPYKTLEDLWER</sequence>
<dbReference type="EMBL" id="MU069551">
    <property type="protein sequence ID" value="KAF5839211.1"/>
    <property type="molecule type" value="Genomic_DNA"/>
</dbReference>
<protein>
    <submittedName>
        <fullName evidence="3">NADP-dependent oxidoreductase domain-containing protein</fullName>
    </submittedName>
</protein>
<comment type="caution">
    <text evidence="3">The sequence shown here is derived from an EMBL/GenBank/DDBJ whole genome shotgun (WGS) entry which is preliminary data.</text>
</comment>
<evidence type="ECO:0000256" key="1">
    <source>
        <dbReference type="ARBA" id="ARBA00022857"/>
    </source>
</evidence>
<keyword evidence="4" id="KW-1185">Reference proteome</keyword>